<dbReference type="PATRIC" id="fig|883081.3.peg.23"/>
<keyword evidence="4 16" id="KW-0515">Mutator protein</keyword>
<evidence type="ECO:0000256" key="9">
    <source>
        <dbReference type="ARBA" id="ARBA00022723"/>
    </source>
</evidence>
<dbReference type="InterPro" id="IPR053848">
    <property type="entry name" value="IMS_HHH_1"/>
</dbReference>
<feature type="domain" description="UmuC" evidence="17">
    <location>
        <begin position="19"/>
        <end position="203"/>
    </location>
</feature>
<dbReference type="GO" id="GO:0009432">
    <property type="term" value="P:SOS response"/>
    <property type="evidence" value="ECO:0007669"/>
    <property type="project" value="TreeGrafter"/>
</dbReference>
<keyword evidence="19" id="KW-1185">Reference proteome</keyword>
<keyword evidence="9 16" id="KW-0479">Metal-binding</keyword>
<proteinExistence type="inferred from homology"/>
<comment type="cofactor">
    <cofactor evidence="16">
        <name>Mg(2+)</name>
        <dbReference type="ChEBI" id="CHEBI:18420"/>
    </cofactor>
    <text evidence="16">Binds 2 magnesium ions per subunit.</text>
</comment>
<comment type="function">
    <text evidence="16">Poorly processive, error-prone DNA polymerase involved in untargeted mutagenesis. Copies undamaged DNA at stalled replication forks, which arise in vivo from mismatched or misaligned primer ends. These misaligned primers can be extended by PolIV. Exhibits no 3'-5' exonuclease (proofreading) activity. May be involved in translesional synthesis, in conjunction with the beta clamp from PolIII.</text>
</comment>
<evidence type="ECO:0000259" key="17">
    <source>
        <dbReference type="PROSITE" id="PS50173"/>
    </source>
</evidence>
<evidence type="ECO:0000256" key="14">
    <source>
        <dbReference type="ARBA" id="ARBA00023204"/>
    </source>
</evidence>
<dbReference type="Gene3D" id="3.30.70.270">
    <property type="match status" value="1"/>
</dbReference>
<evidence type="ECO:0000256" key="3">
    <source>
        <dbReference type="ARBA" id="ARBA00011245"/>
    </source>
</evidence>
<dbReference type="InterPro" id="IPR022880">
    <property type="entry name" value="DNApol_IV"/>
</dbReference>
<reference evidence="18 19" key="1">
    <citation type="submission" date="2012-09" db="EMBL/GenBank/DDBJ databases">
        <title>The Genome Sequence of Alloiococcus otitis ATCC 51267.</title>
        <authorList>
            <consortium name="The Broad Institute Genome Sequencing Platform"/>
            <person name="Earl A."/>
            <person name="Ward D."/>
            <person name="Feldgarden M."/>
            <person name="Gevers D."/>
            <person name="Huys G."/>
            <person name="Walker B."/>
            <person name="Young S.K."/>
            <person name="Zeng Q."/>
            <person name="Gargeya S."/>
            <person name="Fitzgerald M."/>
            <person name="Haas B."/>
            <person name="Abouelleil A."/>
            <person name="Alvarado L."/>
            <person name="Arachchi H.M."/>
            <person name="Berlin A.M."/>
            <person name="Chapman S.B."/>
            <person name="Goldberg J."/>
            <person name="Griggs A."/>
            <person name="Gujja S."/>
            <person name="Hansen M."/>
            <person name="Howarth C."/>
            <person name="Imamovic A."/>
            <person name="Larimer J."/>
            <person name="McCowen C."/>
            <person name="Montmayeur A."/>
            <person name="Murphy C."/>
            <person name="Neiman D."/>
            <person name="Pearson M."/>
            <person name="Priest M."/>
            <person name="Roberts A."/>
            <person name="Saif S."/>
            <person name="Shea T."/>
            <person name="Sisk P."/>
            <person name="Sykes S."/>
            <person name="Wortman J."/>
            <person name="Nusbaum C."/>
            <person name="Birren B."/>
        </authorList>
    </citation>
    <scope>NUCLEOTIDE SEQUENCE [LARGE SCALE GENOMIC DNA]</scope>
    <source>
        <strain evidence="18 19">ATCC 51267</strain>
    </source>
</reference>
<dbReference type="FunFam" id="3.40.1170.60:FF:000001">
    <property type="entry name" value="DNA polymerase IV"/>
    <property type="match status" value="1"/>
</dbReference>
<dbReference type="FunFam" id="3.30.1490.100:FF:000004">
    <property type="entry name" value="DNA polymerase IV"/>
    <property type="match status" value="1"/>
</dbReference>
<evidence type="ECO:0000256" key="15">
    <source>
        <dbReference type="ARBA" id="ARBA00049244"/>
    </source>
</evidence>
<comment type="catalytic activity">
    <reaction evidence="15 16">
        <text>DNA(n) + a 2'-deoxyribonucleoside 5'-triphosphate = DNA(n+1) + diphosphate</text>
        <dbReference type="Rhea" id="RHEA:22508"/>
        <dbReference type="Rhea" id="RHEA-COMP:17339"/>
        <dbReference type="Rhea" id="RHEA-COMP:17340"/>
        <dbReference type="ChEBI" id="CHEBI:33019"/>
        <dbReference type="ChEBI" id="CHEBI:61560"/>
        <dbReference type="ChEBI" id="CHEBI:173112"/>
        <dbReference type="EC" id="2.7.7.7"/>
    </reaction>
</comment>
<comment type="similarity">
    <text evidence="2 16">Belongs to the DNA polymerase type-Y family.</text>
</comment>
<dbReference type="Pfam" id="PF00817">
    <property type="entry name" value="IMS"/>
    <property type="match status" value="1"/>
</dbReference>
<dbReference type="GO" id="GO:0005829">
    <property type="term" value="C:cytosol"/>
    <property type="evidence" value="ECO:0007669"/>
    <property type="project" value="TreeGrafter"/>
</dbReference>
<organism evidence="18 19">
    <name type="scientific">Alloiococcus otitis ATCC 51267</name>
    <dbReference type="NCBI Taxonomy" id="883081"/>
    <lineage>
        <taxon>Bacteria</taxon>
        <taxon>Bacillati</taxon>
        <taxon>Bacillota</taxon>
        <taxon>Bacilli</taxon>
        <taxon>Lactobacillales</taxon>
        <taxon>Carnobacteriaceae</taxon>
        <taxon>Alloiococcus</taxon>
    </lineage>
</organism>
<protein>
    <recommendedName>
        <fullName evidence="16">DNA polymerase IV</fullName>
        <shortName evidence="16">Pol IV</shortName>
        <ecNumber evidence="16">2.7.7.7</ecNumber>
    </recommendedName>
</protein>
<dbReference type="CDD" id="cd03586">
    <property type="entry name" value="PolY_Pol_IV_kappa"/>
    <property type="match status" value="1"/>
</dbReference>
<evidence type="ECO:0000256" key="12">
    <source>
        <dbReference type="ARBA" id="ARBA00022932"/>
    </source>
</evidence>
<comment type="caution">
    <text evidence="18">The sequence shown here is derived from an EMBL/GenBank/DDBJ whole genome shotgun (WGS) entry which is preliminary data.</text>
</comment>
<evidence type="ECO:0000256" key="8">
    <source>
        <dbReference type="ARBA" id="ARBA00022705"/>
    </source>
</evidence>
<keyword evidence="12 16" id="KW-0239">DNA-directed DNA polymerase</keyword>
<feature type="binding site" evidence="16">
    <location>
        <position position="23"/>
    </location>
    <ligand>
        <name>Mg(2+)</name>
        <dbReference type="ChEBI" id="CHEBI:18420"/>
    </ligand>
</feature>
<dbReference type="Pfam" id="PF11799">
    <property type="entry name" value="IMS_C"/>
    <property type="match status" value="1"/>
</dbReference>
<dbReference type="PANTHER" id="PTHR11076:SF33">
    <property type="entry name" value="DNA POLYMERASE KAPPA"/>
    <property type="match status" value="1"/>
</dbReference>
<dbReference type="RefSeq" id="WP_003776078.1">
    <property type="nucleotide sequence ID" value="NZ_JH992957.1"/>
</dbReference>
<dbReference type="GO" id="GO:0042276">
    <property type="term" value="P:error-prone translesion synthesis"/>
    <property type="evidence" value="ECO:0007669"/>
    <property type="project" value="TreeGrafter"/>
</dbReference>
<evidence type="ECO:0000256" key="11">
    <source>
        <dbReference type="ARBA" id="ARBA00022842"/>
    </source>
</evidence>
<sequence length="374" mass="42542">MKYGILTFEEPKRDTSRKIIHIDMDAFYASVEIREQPDLKDKPVVIARHPQETEGRGVVTTANYIARQYGIHSAMSSAKAYQLCPQATFVPPHFDLYRTMSDQIHQIFHQYTDLVQAISLDEAFLDVTKNKHGMKSATRIAQKIQAEIVQATQLTASAGVSYNKFIAKIASDYRKPGGLTVVDPDAAHDFLMALPIDKFFGVGEKTVQKMHDLGIYSGSDLYQISDYDLAQIFGKMGHSLYRKVRGIDDSPVNPIRDRKSVGKERTYQTEIYDEDQVIQSLRSLSQKVSQALANHHLHGKTLVIKVRYEDFTTHTKRKTSLQYLQSADDLFNLAYDLWTEFGQVDRGVRLLGVTVTNIQSSLYENIPLQLWEED</sequence>
<dbReference type="InterPro" id="IPR036775">
    <property type="entry name" value="DNA_pol_Y-fam_lit_finger_sf"/>
</dbReference>
<evidence type="ECO:0000313" key="19">
    <source>
        <dbReference type="Proteomes" id="UP000009875"/>
    </source>
</evidence>
<dbReference type="EMBL" id="AGXA01000001">
    <property type="protein sequence ID" value="EKU94432.1"/>
    <property type="molecule type" value="Genomic_DNA"/>
</dbReference>
<evidence type="ECO:0000256" key="5">
    <source>
        <dbReference type="ARBA" id="ARBA00022490"/>
    </source>
</evidence>
<dbReference type="EC" id="2.7.7.7" evidence="16"/>
<feature type="site" description="Substrate discrimination" evidence="16">
    <location>
        <position position="28"/>
    </location>
</feature>
<dbReference type="Gene3D" id="3.40.1170.60">
    <property type="match status" value="1"/>
</dbReference>
<keyword evidence="7 16" id="KW-0548">Nucleotidyltransferase</keyword>
<evidence type="ECO:0000256" key="6">
    <source>
        <dbReference type="ARBA" id="ARBA00022679"/>
    </source>
</evidence>
<comment type="subcellular location">
    <subcellularLocation>
        <location evidence="1 16">Cytoplasm</location>
    </subcellularLocation>
</comment>
<keyword evidence="6 16" id="KW-0808">Transferase</keyword>
<feature type="active site" evidence="16">
    <location>
        <position position="122"/>
    </location>
</feature>
<keyword evidence="13 16" id="KW-0238">DNA-binding</keyword>
<dbReference type="InterPro" id="IPR050116">
    <property type="entry name" value="DNA_polymerase-Y"/>
</dbReference>
<dbReference type="PANTHER" id="PTHR11076">
    <property type="entry name" value="DNA REPAIR POLYMERASE UMUC / TRANSFERASE FAMILY MEMBER"/>
    <property type="match status" value="1"/>
</dbReference>
<dbReference type="PROSITE" id="PS50173">
    <property type="entry name" value="UMUC"/>
    <property type="match status" value="1"/>
</dbReference>
<dbReference type="GO" id="GO:0006281">
    <property type="term" value="P:DNA repair"/>
    <property type="evidence" value="ECO:0007669"/>
    <property type="project" value="UniProtKB-UniRule"/>
</dbReference>
<dbReference type="OrthoDB" id="9808813at2"/>
<keyword evidence="5 16" id="KW-0963">Cytoplasm</keyword>
<dbReference type="Pfam" id="PF21999">
    <property type="entry name" value="IMS_HHH_1"/>
    <property type="match status" value="1"/>
</dbReference>
<dbReference type="eggNOG" id="COG0389">
    <property type="taxonomic scope" value="Bacteria"/>
</dbReference>
<dbReference type="Proteomes" id="UP000009875">
    <property type="component" value="Unassembled WGS sequence"/>
</dbReference>
<dbReference type="GO" id="GO:0006261">
    <property type="term" value="P:DNA-templated DNA replication"/>
    <property type="evidence" value="ECO:0007669"/>
    <property type="project" value="UniProtKB-UniRule"/>
</dbReference>
<evidence type="ECO:0000256" key="7">
    <source>
        <dbReference type="ARBA" id="ARBA00022695"/>
    </source>
</evidence>
<dbReference type="Gene3D" id="1.10.150.20">
    <property type="entry name" value="5' to 3' exonuclease, C-terminal subdomain"/>
    <property type="match status" value="1"/>
</dbReference>
<evidence type="ECO:0000256" key="10">
    <source>
        <dbReference type="ARBA" id="ARBA00022763"/>
    </source>
</evidence>
<evidence type="ECO:0000256" key="1">
    <source>
        <dbReference type="ARBA" id="ARBA00004496"/>
    </source>
</evidence>
<dbReference type="HOGENOM" id="CLU_012348_1_2_9"/>
<dbReference type="STRING" id="883081.HMPREF9698_00022"/>
<dbReference type="SUPFAM" id="SSF100879">
    <property type="entry name" value="Lesion bypass DNA polymerase (Y-family), little finger domain"/>
    <property type="match status" value="1"/>
</dbReference>
<comment type="subunit">
    <text evidence="3 16">Monomer.</text>
</comment>
<dbReference type="AlphaFoldDB" id="K9EU08"/>
<dbReference type="NCBIfam" id="NF002677">
    <property type="entry name" value="PRK02406.1"/>
    <property type="match status" value="1"/>
</dbReference>
<keyword evidence="11 16" id="KW-0460">Magnesium</keyword>
<dbReference type="Gene3D" id="3.30.1490.100">
    <property type="entry name" value="DNA polymerase, Y-family, little finger domain"/>
    <property type="match status" value="1"/>
</dbReference>
<dbReference type="GO" id="GO:0000287">
    <property type="term" value="F:magnesium ion binding"/>
    <property type="evidence" value="ECO:0007669"/>
    <property type="project" value="UniProtKB-UniRule"/>
</dbReference>
<dbReference type="GO" id="GO:0003887">
    <property type="term" value="F:DNA-directed DNA polymerase activity"/>
    <property type="evidence" value="ECO:0007669"/>
    <property type="project" value="UniProtKB-UniRule"/>
</dbReference>
<dbReference type="InterPro" id="IPR001126">
    <property type="entry name" value="UmuC"/>
</dbReference>
<dbReference type="InterPro" id="IPR017961">
    <property type="entry name" value="DNA_pol_Y-fam_little_finger"/>
</dbReference>
<gene>
    <name evidence="16" type="primary">dinB</name>
    <name evidence="18" type="ORF">HMPREF9698_00022</name>
</gene>
<name>K9EU08_9LACT</name>
<dbReference type="GO" id="GO:0003684">
    <property type="term" value="F:damaged DNA binding"/>
    <property type="evidence" value="ECO:0007669"/>
    <property type="project" value="InterPro"/>
</dbReference>
<evidence type="ECO:0000313" key="18">
    <source>
        <dbReference type="EMBL" id="EKU94432.1"/>
    </source>
</evidence>
<evidence type="ECO:0000256" key="2">
    <source>
        <dbReference type="ARBA" id="ARBA00010945"/>
    </source>
</evidence>
<keyword evidence="14 16" id="KW-0234">DNA repair</keyword>
<accession>K9EU08</accession>
<keyword evidence="10 16" id="KW-0227">DNA damage</keyword>
<dbReference type="InterPro" id="IPR043128">
    <property type="entry name" value="Rev_trsase/Diguanyl_cyclase"/>
</dbReference>
<dbReference type="InterPro" id="IPR043502">
    <property type="entry name" value="DNA/RNA_pol_sf"/>
</dbReference>
<evidence type="ECO:0000256" key="4">
    <source>
        <dbReference type="ARBA" id="ARBA00022457"/>
    </source>
</evidence>
<evidence type="ECO:0000256" key="13">
    <source>
        <dbReference type="ARBA" id="ARBA00023125"/>
    </source>
</evidence>
<evidence type="ECO:0000256" key="16">
    <source>
        <dbReference type="HAMAP-Rule" id="MF_01113"/>
    </source>
</evidence>
<dbReference type="HAMAP" id="MF_01113">
    <property type="entry name" value="DNApol_IV"/>
    <property type="match status" value="1"/>
</dbReference>
<dbReference type="SUPFAM" id="SSF56672">
    <property type="entry name" value="DNA/RNA polymerases"/>
    <property type="match status" value="1"/>
</dbReference>
<keyword evidence="8 16" id="KW-0235">DNA replication</keyword>
<feature type="binding site" evidence="16">
    <location>
        <position position="121"/>
    </location>
    <ligand>
        <name>Mg(2+)</name>
        <dbReference type="ChEBI" id="CHEBI:18420"/>
    </ligand>
</feature>